<dbReference type="EMBL" id="CP006272">
    <property type="protein sequence ID" value="AGZ41806.1"/>
    <property type="molecule type" value="Genomic_DNA"/>
</dbReference>
<evidence type="ECO:0000313" key="2">
    <source>
        <dbReference type="EMBL" id="AGZ41806.1"/>
    </source>
</evidence>
<evidence type="ECO:0000259" key="1">
    <source>
        <dbReference type="Pfam" id="PF13185"/>
    </source>
</evidence>
<dbReference type="KEGG" id="afs:AFR_17640"/>
<dbReference type="Pfam" id="PF13185">
    <property type="entry name" value="GAF_2"/>
    <property type="match status" value="1"/>
</dbReference>
<accession>U5W1L4</accession>
<protein>
    <submittedName>
        <fullName evidence="2">Putative GAF sensor protein</fullName>
    </submittedName>
</protein>
<reference evidence="2 3" key="1">
    <citation type="journal article" date="2014" name="J. Biotechnol.">
        <title>Complete genome sequence of the actinobacterium Actinoplanes friuliensis HAG 010964, producer of the lipopeptide antibiotic friulimycin.</title>
        <authorList>
            <person name="Ruckert C."/>
            <person name="Szczepanowski R."/>
            <person name="Albersmeier A."/>
            <person name="Goesmann A."/>
            <person name="Fischer N."/>
            <person name="Steinkamper A."/>
            <person name="Puhler A."/>
            <person name="Biener R."/>
            <person name="Schwartz D."/>
            <person name="Kalinowski J."/>
        </authorList>
    </citation>
    <scope>NUCLEOTIDE SEQUENCE [LARGE SCALE GENOMIC DNA]</scope>
    <source>
        <strain evidence="2 3">DSM 7358</strain>
    </source>
</reference>
<dbReference type="Proteomes" id="UP000017746">
    <property type="component" value="Chromosome"/>
</dbReference>
<gene>
    <name evidence="2" type="ORF">AFR_17640</name>
</gene>
<dbReference type="Gene3D" id="3.30.450.40">
    <property type="match status" value="1"/>
</dbReference>
<keyword evidence="3" id="KW-1185">Reference proteome</keyword>
<evidence type="ECO:0000313" key="3">
    <source>
        <dbReference type="Proteomes" id="UP000017746"/>
    </source>
</evidence>
<dbReference type="PATRIC" id="fig|1246995.3.peg.3576"/>
<dbReference type="InterPro" id="IPR029016">
    <property type="entry name" value="GAF-like_dom_sf"/>
</dbReference>
<organism evidence="2 3">
    <name type="scientific">Actinoplanes friuliensis DSM 7358</name>
    <dbReference type="NCBI Taxonomy" id="1246995"/>
    <lineage>
        <taxon>Bacteria</taxon>
        <taxon>Bacillati</taxon>
        <taxon>Actinomycetota</taxon>
        <taxon>Actinomycetes</taxon>
        <taxon>Micromonosporales</taxon>
        <taxon>Micromonosporaceae</taxon>
        <taxon>Actinoplanes</taxon>
    </lineage>
</organism>
<dbReference type="AlphaFoldDB" id="U5W1L4"/>
<feature type="domain" description="GAF" evidence="1">
    <location>
        <begin position="35"/>
        <end position="158"/>
    </location>
</feature>
<proteinExistence type="predicted"/>
<dbReference type="PANTHER" id="PTHR43102">
    <property type="entry name" value="SLR1143 PROTEIN"/>
    <property type="match status" value="1"/>
</dbReference>
<dbReference type="PANTHER" id="PTHR43102:SF2">
    <property type="entry name" value="GAF DOMAIN-CONTAINING PROTEIN"/>
    <property type="match status" value="1"/>
</dbReference>
<dbReference type="InterPro" id="IPR003018">
    <property type="entry name" value="GAF"/>
</dbReference>
<dbReference type="eggNOG" id="COG2203">
    <property type="taxonomic scope" value="Bacteria"/>
</dbReference>
<name>U5W1L4_9ACTN</name>
<dbReference type="HOGENOM" id="CLU_096802_3_0_11"/>
<sequence>MSENARVLTDLVRLQAVASYDLFHPVLAAELRGVCLRTAERLGMPLAAVQAVLNTSTTALATNGGEGDFLSPLGGTPNEISMCPAVVVTGRPLIAGDLRRSDDFAGTPGVLTGLVLAYAGVPLTSESGELIGTHCVMSPEAREFSAADIDNLHIGAAEVMDILARYRITE</sequence>
<dbReference type="STRING" id="1246995.AFR_17640"/>
<dbReference type="RefSeq" id="WP_023362085.1">
    <property type="nucleotide sequence ID" value="NC_022657.1"/>
</dbReference>
<dbReference type="SUPFAM" id="SSF55781">
    <property type="entry name" value="GAF domain-like"/>
    <property type="match status" value="1"/>
</dbReference>